<dbReference type="PANTHER" id="PTHR30458">
    <property type="entry name" value="PHENYLACETIC ACID DEGRADATION PROTEIN PAA"/>
    <property type="match status" value="1"/>
</dbReference>
<keyword evidence="2" id="KW-1185">Reference proteome</keyword>
<proteinExistence type="predicted"/>
<dbReference type="InterPro" id="IPR012347">
    <property type="entry name" value="Ferritin-like"/>
</dbReference>
<accession>A0ABM6AAW6</accession>
<protein>
    <submittedName>
        <fullName evidence="1">Phenylacetic acid catabolism protein</fullName>
    </submittedName>
</protein>
<dbReference type="InterPro" id="IPR052703">
    <property type="entry name" value="Aromatic_CoA_ox/epox"/>
</dbReference>
<sequence>MAVCLERGGGSMEPMQSSVHSLVELLETIADNKYVLGDRLVEVGVSGPNLEATLAAIAMAQGELGHARLLYNWCFDLRGLKGKKPEVYGQSGKAMASAVNVHNWITLIAALYTVNTAIDAVLQSALQANHPAVVSKIQKLVREQQDHIVYAKNWAQQLIHDQGAVPHRFRQALNAAANEAAVWLKNVEDKKELQEEGYLPKGVQLVEHLQQELKAVAAEPFVQLK</sequence>
<dbReference type="InterPro" id="IPR007814">
    <property type="entry name" value="PaaA_PaaC"/>
</dbReference>
<dbReference type="Gene3D" id="1.20.1260.10">
    <property type="match status" value="1"/>
</dbReference>
<dbReference type="InterPro" id="IPR009078">
    <property type="entry name" value="Ferritin-like_SF"/>
</dbReference>
<reference evidence="1 2" key="1">
    <citation type="submission" date="2016-02" db="EMBL/GenBank/DDBJ databases">
        <title>Complete genome sequence of Geobacillus subterraneus KCTC 3922T.</title>
        <authorList>
            <person name="Lee D.-W."/>
            <person name="Lee Y.-J."/>
            <person name="Lee S.-J."/>
            <person name="Park G.-S."/>
            <person name="Lee S.-J."/>
            <person name="Shin J.-H."/>
        </authorList>
    </citation>
    <scope>NUCLEOTIDE SEQUENCE [LARGE SCALE GENOMIC DNA]</scope>
    <source>
        <strain evidence="1 2">KCTC 3922</strain>
    </source>
</reference>
<organism evidence="1 2">
    <name type="scientific">Geobacillus subterraneus</name>
    <dbReference type="NCBI Taxonomy" id="129338"/>
    <lineage>
        <taxon>Bacteria</taxon>
        <taxon>Bacillati</taxon>
        <taxon>Bacillota</taxon>
        <taxon>Bacilli</taxon>
        <taxon>Bacillales</taxon>
        <taxon>Anoxybacillaceae</taxon>
        <taxon>Geobacillus</taxon>
    </lineage>
</organism>
<dbReference type="EMBL" id="CP014342">
    <property type="protein sequence ID" value="AMX83386.1"/>
    <property type="molecule type" value="Genomic_DNA"/>
</dbReference>
<gene>
    <name evidence="1" type="ORF">GS3922_06650</name>
</gene>
<dbReference type="PANTHER" id="PTHR30458:SF0">
    <property type="entry name" value="1,2-PHENYLACETYL-COA EPOXIDASE, SUBUNIT C"/>
    <property type="match status" value="1"/>
</dbReference>
<evidence type="ECO:0000313" key="1">
    <source>
        <dbReference type="EMBL" id="AMX83386.1"/>
    </source>
</evidence>
<dbReference type="SUPFAM" id="SSF47240">
    <property type="entry name" value="Ferritin-like"/>
    <property type="match status" value="1"/>
</dbReference>
<dbReference type="Pfam" id="PF05138">
    <property type="entry name" value="PaaA_PaaC"/>
    <property type="match status" value="1"/>
</dbReference>
<name>A0ABM6AAW6_9BACL</name>
<dbReference type="Proteomes" id="UP000076226">
    <property type="component" value="Chromosome"/>
</dbReference>
<evidence type="ECO:0000313" key="2">
    <source>
        <dbReference type="Proteomes" id="UP000076226"/>
    </source>
</evidence>